<evidence type="ECO:0000256" key="1">
    <source>
        <dbReference type="SAM" id="MobiDB-lite"/>
    </source>
</evidence>
<sequence length="157" mass="17175">MRSPRTTRPAAVLYSSGQASPSLELGVRKRLEHRRPGAFTRSTSASPACSSIHLLPSPPHPRTVVALPTATRKKKKQGVHRLKPPPMPTSSSPIQPRVPLPRQPRHPPHRHSQPPPGLLGAPPAPAAAPRRPALRRVRLPQLPSSKLRRHRFSPSPP</sequence>
<dbReference type="AlphaFoldDB" id="A0A0Q3J8D9"/>
<name>A0A0Q3J8D9_BRADI</name>
<evidence type="ECO:0000313" key="2">
    <source>
        <dbReference type="EMBL" id="KQJ94432.1"/>
    </source>
</evidence>
<feature type="compositionally biased region" description="Pro residues" evidence="1">
    <location>
        <begin position="113"/>
        <end position="126"/>
    </location>
</feature>
<feature type="compositionally biased region" description="Basic residues" evidence="1">
    <location>
        <begin position="103"/>
        <end position="112"/>
    </location>
</feature>
<dbReference type="EnsemblPlants" id="KQJ94432">
    <property type="protein sequence ID" value="KQJ94432"/>
    <property type="gene ID" value="BRADI_3g10482v3"/>
</dbReference>
<dbReference type="Gramene" id="KQJ94432">
    <property type="protein sequence ID" value="KQJ94432"/>
    <property type="gene ID" value="BRADI_3g10482v3"/>
</dbReference>
<accession>A0A0Q3J8D9</accession>
<reference evidence="2" key="2">
    <citation type="submission" date="2017-06" db="EMBL/GenBank/DDBJ databases">
        <title>WGS assembly of Brachypodium distachyon.</title>
        <authorList>
            <consortium name="The International Brachypodium Initiative"/>
            <person name="Lucas S."/>
            <person name="Harmon-Smith M."/>
            <person name="Lail K."/>
            <person name="Tice H."/>
            <person name="Grimwood J."/>
            <person name="Bruce D."/>
            <person name="Barry K."/>
            <person name="Shu S."/>
            <person name="Lindquist E."/>
            <person name="Wang M."/>
            <person name="Pitluck S."/>
            <person name="Vogel J.P."/>
            <person name="Garvin D.F."/>
            <person name="Mockler T.C."/>
            <person name="Schmutz J."/>
            <person name="Rokhsar D."/>
            <person name="Bevan M.W."/>
        </authorList>
    </citation>
    <scope>NUCLEOTIDE SEQUENCE</scope>
    <source>
        <strain evidence="2">Bd21</strain>
    </source>
</reference>
<organism evidence="2">
    <name type="scientific">Brachypodium distachyon</name>
    <name type="common">Purple false brome</name>
    <name type="synonym">Trachynia distachya</name>
    <dbReference type="NCBI Taxonomy" id="15368"/>
    <lineage>
        <taxon>Eukaryota</taxon>
        <taxon>Viridiplantae</taxon>
        <taxon>Streptophyta</taxon>
        <taxon>Embryophyta</taxon>
        <taxon>Tracheophyta</taxon>
        <taxon>Spermatophyta</taxon>
        <taxon>Magnoliopsida</taxon>
        <taxon>Liliopsida</taxon>
        <taxon>Poales</taxon>
        <taxon>Poaceae</taxon>
        <taxon>BOP clade</taxon>
        <taxon>Pooideae</taxon>
        <taxon>Stipodae</taxon>
        <taxon>Brachypodieae</taxon>
        <taxon>Brachypodium</taxon>
    </lineage>
</organism>
<evidence type="ECO:0000313" key="4">
    <source>
        <dbReference type="Proteomes" id="UP000008810"/>
    </source>
</evidence>
<dbReference type="EMBL" id="CM000882">
    <property type="protein sequence ID" value="KQJ94432.1"/>
    <property type="molecule type" value="Genomic_DNA"/>
</dbReference>
<evidence type="ECO:0000313" key="3">
    <source>
        <dbReference type="EnsemblPlants" id="KQJ94432"/>
    </source>
</evidence>
<dbReference type="InParanoid" id="A0A0Q3J8D9"/>
<feature type="compositionally biased region" description="Basic residues" evidence="1">
    <location>
        <begin position="71"/>
        <end position="83"/>
    </location>
</feature>
<proteinExistence type="predicted"/>
<keyword evidence="4" id="KW-1185">Reference proteome</keyword>
<gene>
    <name evidence="2" type="ORF">BRADI_3g10482v3</name>
</gene>
<dbReference type="Proteomes" id="UP000008810">
    <property type="component" value="Chromosome 3"/>
</dbReference>
<protein>
    <submittedName>
        <fullName evidence="2 3">Uncharacterized protein</fullName>
    </submittedName>
</protein>
<feature type="region of interest" description="Disordered" evidence="1">
    <location>
        <begin position="1"/>
        <end position="157"/>
    </location>
</feature>
<reference evidence="3" key="3">
    <citation type="submission" date="2018-08" db="UniProtKB">
        <authorList>
            <consortium name="EnsemblPlants"/>
        </authorList>
    </citation>
    <scope>IDENTIFICATION</scope>
    <source>
        <strain evidence="3">cv. Bd21</strain>
    </source>
</reference>
<reference evidence="2 3" key="1">
    <citation type="journal article" date="2010" name="Nature">
        <title>Genome sequencing and analysis of the model grass Brachypodium distachyon.</title>
        <authorList>
            <consortium name="International Brachypodium Initiative"/>
        </authorList>
    </citation>
    <scope>NUCLEOTIDE SEQUENCE [LARGE SCALE GENOMIC DNA]</scope>
    <source>
        <strain evidence="2 3">Bd21</strain>
    </source>
</reference>
<feature type="compositionally biased region" description="Polar residues" evidence="1">
    <location>
        <begin position="40"/>
        <end position="49"/>
    </location>
</feature>
<feature type="compositionally biased region" description="Basic residues" evidence="1">
    <location>
        <begin position="146"/>
        <end position="157"/>
    </location>
</feature>